<keyword evidence="9" id="KW-1185">Reference proteome</keyword>
<evidence type="ECO:0000313" key="9">
    <source>
        <dbReference type="Proteomes" id="UP001489004"/>
    </source>
</evidence>
<dbReference type="InterPro" id="IPR026050">
    <property type="entry name" value="C1GALT1/C1GALT1_chp1"/>
</dbReference>
<name>A0AAW1PMX4_9CHLO</name>
<evidence type="ECO:0000256" key="3">
    <source>
        <dbReference type="ARBA" id="ARBA00022692"/>
    </source>
</evidence>
<dbReference type="Proteomes" id="UP001489004">
    <property type="component" value="Unassembled WGS sequence"/>
</dbReference>
<sequence length="430" mass="47577">MEDICSTHNLALVTAPLIVAGKSVTQHADNTRFGISAVTQAWPAGKLTDLVSAIPMDESHVELVRAGRGHRQGIRTVVLSDKASSNDRLAEGKQFNETWAAYPDDSPLRSLYPGDSRAALAPFVAHSMLDNTFKWLLYGDDDTIWFLKPLMAMLEPLDPEMPYVITDHLWWSPANEPHKGLHPATAAPRCLPCNFDDSDQDTAAGPFPAPKGCPCTAELLCRQDTRGFFNSQCDMPRAPARIFSLHGGAGAVISIGLLKAVGLPFMEKCVKSLYSTGGDAFITICLWQAGYGITDPGTFFYRHEVQMFDPGPEDRMGVLMKLIRMVERGSSHRCDKQCTRQLDNMVTLHVRSRVFPSIDDAVIFMKTLTQLYEVYVELKQQDEIYGERSQPVLRLSDAQEEALRKAHEQGLASSRRTSDPVAKPKAVVPS</sequence>
<dbReference type="PANTHER" id="PTHR23033">
    <property type="entry name" value="BETA1,3-GALACTOSYLTRANSFERASE"/>
    <property type="match status" value="1"/>
</dbReference>
<evidence type="ECO:0000256" key="6">
    <source>
        <dbReference type="ARBA" id="ARBA00023136"/>
    </source>
</evidence>
<dbReference type="PANTHER" id="PTHR23033:SF50">
    <property type="entry name" value="HEXOSYLTRANSFERASE"/>
    <property type="match status" value="1"/>
</dbReference>
<keyword evidence="5" id="KW-1133">Transmembrane helix</keyword>
<gene>
    <name evidence="8" type="ORF">WJX72_000828</name>
</gene>
<dbReference type="EMBL" id="JALJOR010000009">
    <property type="protein sequence ID" value="KAK9811263.1"/>
    <property type="molecule type" value="Genomic_DNA"/>
</dbReference>
<reference evidence="8 9" key="1">
    <citation type="journal article" date="2024" name="Nat. Commun.">
        <title>Phylogenomics reveals the evolutionary origins of lichenization in chlorophyte algae.</title>
        <authorList>
            <person name="Puginier C."/>
            <person name="Libourel C."/>
            <person name="Otte J."/>
            <person name="Skaloud P."/>
            <person name="Haon M."/>
            <person name="Grisel S."/>
            <person name="Petersen M."/>
            <person name="Berrin J.G."/>
            <person name="Delaux P.M."/>
            <person name="Dal Grande F."/>
            <person name="Keller J."/>
        </authorList>
    </citation>
    <scope>NUCLEOTIDE SEQUENCE [LARGE SCALE GENOMIC DNA]</scope>
    <source>
        <strain evidence="8 9">SAG 2043</strain>
    </source>
</reference>
<dbReference type="GO" id="GO:0016020">
    <property type="term" value="C:membrane"/>
    <property type="evidence" value="ECO:0007669"/>
    <property type="project" value="UniProtKB-SubCell"/>
</dbReference>
<proteinExistence type="inferred from homology"/>
<dbReference type="Gene3D" id="3.90.550.50">
    <property type="match status" value="1"/>
</dbReference>
<dbReference type="AlphaFoldDB" id="A0AAW1PMX4"/>
<keyword evidence="3" id="KW-0812">Transmembrane</keyword>
<comment type="caution">
    <text evidence="8">The sequence shown here is derived from an EMBL/GenBank/DDBJ whole genome shotgun (WGS) entry which is preliminary data.</text>
</comment>
<evidence type="ECO:0000256" key="4">
    <source>
        <dbReference type="ARBA" id="ARBA00022968"/>
    </source>
</evidence>
<keyword evidence="6" id="KW-0472">Membrane</keyword>
<feature type="region of interest" description="Disordered" evidence="7">
    <location>
        <begin position="404"/>
        <end position="430"/>
    </location>
</feature>
<evidence type="ECO:0000256" key="7">
    <source>
        <dbReference type="SAM" id="MobiDB-lite"/>
    </source>
</evidence>
<comment type="similarity">
    <text evidence="2">Belongs to the glycosyltransferase 31 family. Beta3-Gal-T subfamily.</text>
</comment>
<comment type="subcellular location">
    <subcellularLocation>
        <location evidence="1">Membrane</location>
        <topology evidence="1">Single-pass type II membrane protein</topology>
    </subcellularLocation>
</comment>
<keyword evidence="4" id="KW-0735">Signal-anchor</keyword>
<protein>
    <submittedName>
        <fullName evidence="8">Uncharacterized protein</fullName>
    </submittedName>
</protein>
<accession>A0AAW1PMX4</accession>
<evidence type="ECO:0000313" key="8">
    <source>
        <dbReference type="EMBL" id="KAK9811263.1"/>
    </source>
</evidence>
<evidence type="ECO:0000256" key="2">
    <source>
        <dbReference type="ARBA" id="ARBA00006462"/>
    </source>
</evidence>
<organism evidence="8 9">
    <name type="scientific">[Myrmecia] bisecta</name>
    <dbReference type="NCBI Taxonomy" id="41462"/>
    <lineage>
        <taxon>Eukaryota</taxon>
        <taxon>Viridiplantae</taxon>
        <taxon>Chlorophyta</taxon>
        <taxon>core chlorophytes</taxon>
        <taxon>Trebouxiophyceae</taxon>
        <taxon>Trebouxiales</taxon>
        <taxon>Trebouxiaceae</taxon>
        <taxon>Myrmecia</taxon>
    </lineage>
</organism>
<evidence type="ECO:0000256" key="5">
    <source>
        <dbReference type="ARBA" id="ARBA00022989"/>
    </source>
</evidence>
<evidence type="ECO:0000256" key="1">
    <source>
        <dbReference type="ARBA" id="ARBA00004606"/>
    </source>
</evidence>